<name>M7S8D2_EUTLA</name>
<evidence type="ECO:0000313" key="3">
    <source>
        <dbReference type="EMBL" id="EMR62384.1"/>
    </source>
</evidence>
<feature type="region of interest" description="Disordered" evidence="2">
    <location>
        <begin position="319"/>
        <end position="378"/>
    </location>
</feature>
<dbReference type="Proteomes" id="UP000012174">
    <property type="component" value="Unassembled WGS sequence"/>
</dbReference>
<feature type="coiled-coil region" evidence="1">
    <location>
        <begin position="142"/>
        <end position="265"/>
    </location>
</feature>
<dbReference type="OrthoDB" id="4778966at2759"/>
<feature type="compositionally biased region" description="Basic and acidic residues" evidence="2">
    <location>
        <begin position="330"/>
        <end position="346"/>
    </location>
</feature>
<organism evidence="3 4">
    <name type="scientific">Eutypa lata (strain UCR-EL1)</name>
    <name type="common">Grapevine dieback disease fungus</name>
    <name type="synonym">Eutypa armeniacae</name>
    <dbReference type="NCBI Taxonomy" id="1287681"/>
    <lineage>
        <taxon>Eukaryota</taxon>
        <taxon>Fungi</taxon>
        <taxon>Dikarya</taxon>
        <taxon>Ascomycota</taxon>
        <taxon>Pezizomycotina</taxon>
        <taxon>Sordariomycetes</taxon>
        <taxon>Xylariomycetidae</taxon>
        <taxon>Xylariales</taxon>
        <taxon>Diatrypaceae</taxon>
        <taxon>Eutypa</taxon>
    </lineage>
</organism>
<feature type="compositionally biased region" description="Pro residues" evidence="2">
    <location>
        <begin position="428"/>
        <end position="441"/>
    </location>
</feature>
<feature type="compositionally biased region" description="Polar residues" evidence="2">
    <location>
        <begin position="14"/>
        <end position="27"/>
    </location>
</feature>
<dbReference type="AlphaFoldDB" id="M7S8D2"/>
<dbReference type="GO" id="GO:0030870">
    <property type="term" value="C:Mre11 complex"/>
    <property type="evidence" value="ECO:0007669"/>
    <property type="project" value="TreeGrafter"/>
</dbReference>
<feature type="region of interest" description="Disordered" evidence="2">
    <location>
        <begin position="1"/>
        <end position="63"/>
    </location>
</feature>
<reference evidence="4" key="1">
    <citation type="journal article" date="2013" name="Genome Announc.">
        <title>Draft genome sequence of the grapevine dieback fungus Eutypa lata UCR-EL1.</title>
        <authorList>
            <person name="Blanco-Ulate B."/>
            <person name="Rolshausen P.E."/>
            <person name="Cantu D."/>
        </authorList>
    </citation>
    <scope>NUCLEOTIDE SEQUENCE [LARGE SCALE GENOMIC DNA]</scope>
    <source>
        <strain evidence="4">UCR-EL1</strain>
    </source>
</reference>
<accession>M7S8D2</accession>
<feature type="region of interest" description="Disordered" evidence="2">
    <location>
        <begin position="410"/>
        <end position="479"/>
    </location>
</feature>
<feature type="compositionally biased region" description="Low complexity" evidence="2">
    <location>
        <begin position="451"/>
        <end position="460"/>
    </location>
</feature>
<dbReference type="HOGENOM" id="CLU_378562_0_0_1"/>
<evidence type="ECO:0000313" key="4">
    <source>
        <dbReference type="Proteomes" id="UP000012174"/>
    </source>
</evidence>
<dbReference type="KEGG" id="ela:UCREL1_10670"/>
<gene>
    <name evidence="3" type="ORF">UCREL1_10670</name>
</gene>
<dbReference type="GO" id="GO:0000722">
    <property type="term" value="P:telomere maintenance via recombination"/>
    <property type="evidence" value="ECO:0007669"/>
    <property type="project" value="TreeGrafter"/>
</dbReference>
<dbReference type="GO" id="GO:0003691">
    <property type="term" value="F:double-stranded telomeric DNA binding"/>
    <property type="evidence" value="ECO:0007669"/>
    <property type="project" value="TreeGrafter"/>
</dbReference>
<dbReference type="GO" id="GO:0000794">
    <property type="term" value="C:condensed nuclear chromosome"/>
    <property type="evidence" value="ECO:0007669"/>
    <property type="project" value="TreeGrafter"/>
</dbReference>
<protein>
    <submittedName>
        <fullName evidence="3">Uncharacterized protein</fullName>
    </submittedName>
</protein>
<dbReference type="PANTHER" id="PTHR18867:SF12">
    <property type="entry name" value="DNA REPAIR PROTEIN RAD50"/>
    <property type="match status" value="1"/>
</dbReference>
<feature type="compositionally biased region" description="Basic and acidic residues" evidence="2">
    <location>
        <begin position="466"/>
        <end position="479"/>
    </location>
</feature>
<proteinExistence type="predicted"/>
<dbReference type="GO" id="GO:0007004">
    <property type="term" value="P:telomere maintenance via telomerase"/>
    <property type="evidence" value="ECO:0007669"/>
    <property type="project" value="TreeGrafter"/>
</dbReference>
<evidence type="ECO:0000256" key="1">
    <source>
        <dbReference type="SAM" id="Coils"/>
    </source>
</evidence>
<dbReference type="GO" id="GO:0006302">
    <property type="term" value="P:double-strand break repair"/>
    <property type="evidence" value="ECO:0007669"/>
    <property type="project" value="TreeGrafter"/>
</dbReference>
<keyword evidence="1" id="KW-0175">Coiled coil</keyword>
<evidence type="ECO:0000256" key="2">
    <source>
        <dbReference type="SAM" id="MobiDB-lite"/>
    </source>
</evidence>
<dbReference type="GO" id="GO:0070192">
    <property type="term" value="P:chromosome organization involved in meiotic cell cycle"/>
    <property type="evidence" value="ECO:0007669"/>
    <property type="project" value="TreeGrafter"/>
</dbReference>
<keyword evidence="4" id="KW-1185">Reference proteome</keyword>
<dbReference type="PANTHER" id="PTHR18867">
    <property type="entry name" value="RAD50"/>
    <property type="match status" value="1"/>
</dbReference>
<dbReference type="GO" id="GO:0051880">
    <property type="term" value="F:G-quadruplex DNA binding"/>
    <property type="evidence" value="ECO:0007669"/>
    <property type="project" value="TreeGrafter"/>
</dbReference>
<dbReference type="EMBL" id="KB707434">
    <property type="protein sequence ID" value="EMR62384.1"/>
    <property type="molecule type" value="Genomic_DNA"/>
</dbReference>
<dbReference type="GO" id="GO:0043047">
    <property type="term" value="F:single-stranded telomeric DNA binding"/>
    <property type="evidence" value="ECO:0007669"/>
    <property type="project" value="TreeGrafter"/>
</dbReference>
<sequence>MASPKRQNADDSDSNSAGVHTPDSTDPSDLFVSPPSGFDHNNTEDREGEDASIEGGHEDPIESIIERKIADLKKLREVSPEEEDRLREKIRKQESGRWLEAIKLELVGKNSVPIEYFNRLVAENENSIGYVARHTARSDQMLEEKDAKIKDLQQKVRSVDDTKDKLEKCQAHGAESDAKIKDLEQKVKSADDTKDELEKCRAHGAESDAKIKDLEQEIKNADDLKVELEKCRAHGAESDAKIKDLEQEIKNADDLKVELEKCQAHGAESDARIKELEDTLATNKLEEDVIVENYRKNYQETQDLLARSAKIEAQLDMLEKDAASGNPAAGDKDEAGEEKHEKEIKDLQATITKLQADLATARDTGSRHYQRVQELGRERQDILAREQGLKNDVRNNDQEVKDLRERINELTQNGGNGPNLAPGGDNGPDPPPGGDNGPNPPRNGGGPNPPRNGGAANPNGEPATVNERKLQKDNDRLQRGVERLQQQVGDLRDEVKRLSAIPNNAGIEAQVKTLSDTIALRDRRIRELIETNKTLETLRLDWMGGVTGQDPQWWDQIEAITRAKGALDARVVSLYKRFGFPEDNLDGEAAITRMIEEIDRRPREQIPLMVSCLETFGALQAILNAHNLSKHTIADLKNQLEAAKEPRSQELLEAELGIFRDAEFDRRVDQQATMYRNHQEALLRNIVGAGQELMRLAFATQNVRTRDAINDIRERYLIFAALPQPKAPPMRY</sequence>